<evidence type="ECO:0000256" key="1">
    <source>
        <dbReference type="ARBA" id="ARBA00004141"/>
    </source>
</evidence>
<dbReference type="OrthoDB" id="2148979at2759"/>
<dbReference type="EMBL" id="MCOG01000294">
    <property type="protein sequence ID" value="ORY20274.1"/>
    <property type="molecule type" value="Genomic_DNA"/>
</dbReference>
<feature type="transmembrane region" description="Helical" evidence="5">
    <location>
        <begin position="412"/>
        <end position="428"/>
    </location>
</feature>
<evidence type="ECO:0000259" key="6">
    <source>
        <dbReference type="Pfam" id="PF00003"/>
    </source>
</evidence>
<accession>A0A1Y2ACS8</accession>
<dbReference type="Gene3D" id="3.40.190.10">
    <property type="entry name" value="Periplasmic binding protein-like II"/>
    <property type="match status" value="1"/>
</dbReference>
<dbReference type="STRING" id="1754190.A0A1Y2ACS8"/>
<comment type="caution">
    <text evidence="7">The sequence shown here is derived from an EMBL/GenBank/DDBJ whole genome shotgun (WGS) entry which is preliminary data.</text>
</comment>
<feature type="transmembrane region" description="Helical" evidence="5">
    <location>
        <begin position="449"/>
        <end position="467"/>
    </location>
</feature>
<protein>
    <recommendedName>
        <fullName evidence="6">G-protein coupled receptors family 3 profile domain-containing protein</fullName>
    </recommendedName>
</protein>
<gene>
    <name evidence="7" type="ORF">LY90DRAFT_707927</name>
</gene>
<evidence type="ECO:0000256" key="2">
    <source>
        <dbReference type="ARBA" id="ARBA00022692"/>
    </source>
</evidence>
<feature type="transmembrane region" description="Helical" evidence="5">
    <location>
        <begin position="528"/>
        <end position="551"/>
    </location>
</feature>
<evidence type="ECO:0000313" key="8">
    <source>
        <dbReference type="Proteomes" id="UP000193920"/>
    </source>
</evidence>
<feature type="transmembrane region" description="Helical" evidence="5">
    <location>
        <begin position="495"/>
        <end position="516"/>
    </location>
</feature>
<reference evidence="7 8" key="1">
    <citation type="submission" date="2016-08" db="EMBL/GenBank/DDBJ databases">
        <title>A Parts List for Fungal Cellulosomes Revealed by Comparative Genomics.</title>
        <authorList>
            <consortium name="DOE Joint Genome Institute"/>
            <person name="Haitjema C.H."/>
            <person name="Gilmore S.P."/>
            <person name="Henske J.K."/>
            <person name="Solomon K.V."/>
            <person name="De Groot R."/>
            <person name="Kuo A."/>
            <person name="Mondo S.J."/>
            <person name="Salamov A.A."/>
            <person name="Labutti K."/>
            <person name="Zhao Z."/>
            <person name="Chiniquy J."/>
            <person name="Barry K."/>
            <person name="Brewer H.M."/>
            <person name="Purvine S.O."/>
            <person name="Wright A.T."/>
            <person name="Boxma B."/>
            <person name="Van Alen T."/>
            <person name="Hackstein J.H."/>
            <person name="Baker S.E."/>
            <person name="Grigoriev I.V."/>
            <person name="O'Malley M.A."/>
        </authorList>
    </citation>
    <scope>NUCLEOTIDE SEQUENCE [LARGE SCALE GENOMIC DNA]</scope>
    <source>
        <strain evidence="7 8">G1</strain>
    </source>
</reference>
<dbReference type="Proteomes" id="UP000193920">
    <property type="component" value="Unassembled WGS sequence"/>
</dbReference>
<dbReference type="InterPro" id="IPR017978">
    <property type="entry name" value="GPCR_3_C"/>
</dbReference>
<feature type="domain" description="G-protein coupled receptors family 3 profile" evidence="6">
    <location>
        <begin position="340"/>
        <end position="551"/>
    </location>
</feature>
<evidence type="ECO:0000256" key="4">
    <source>
        <dbReference type="ARBA" id="ARBA00023136"/>
    </source>
</evidence>
<organism evidence="7 8">
    <name type="scientific">Neocallimastix californiae</name>
    <dbReference type="NCBI Taxonomy" id="1754190"/>
    <lineage>
        <taxon>Eukaryota</taxon>
        <taxon>Fungi</taxon>
        <taxon>Fungi incertae sedis</taxon>
        <taxon>Chytridiomycota</taxon>
        <taxon>Chytridiomycota incertae sedis</taxon>
        <taxon>Neocallimastigomycetes</taxon>
        <taxon>Neocallimastigales</taxon>
        <taxon>Neocallimastigaceae</taxon>
        <taxon>Neocallimastix</taxon>
    </lineage>
</organism>
<name>A0A1Y2ACS8_9FUNG</name>
<dbReference type="Pfam" id="PF00003">
    <property type="entry name" value="7tm_3"/>
    <property type="match status" value="1"/>
</dbReference>
<dbReference type="GO" id="GO:0016020">
    <property type="term" value="C:membrane"/>
    <property type="evidence" value="ECO:0007669"/>
    <property type="project" value="UniProtKB-SubCell"/>
</dbReference>
<proteinExistence type="predicted"/>
<evidence type="ECO:0000256" key="3">
    <source>
        <dbReference type="ARBA" id="ARBA00022989"/>
    </source>
</evidence>
<evidence type="ECO:0000256" key="5">
    <source>
        <dbReference type="SAM" id="Phobius"/>
    </source>
</evidence>
<comment type="subcellular location">
    <subcellularLocation>
        <location evidence="1">Membrane</location>
        <topology evidence="1">Multi-pass membrane protein</topology>
    </subcellularLocation>
</comment>
<keyword evidence="2 5" id="KW-0812">Transmembrane</keyword>
<dbReference type="GO" id="GO:0004930">
    <property type="term" value="F:G protein-coupled receptor activity"/>
    <property type="evidence" value="ECO:0007669"/>
    <property type="project" value="InterPro"/>
</dbReference>
<keyword evidence="3 5" id="KW-1133">Transmembrane helix</keyword>
<feature type="transmembrane region" description="Helical" evidence="5">
    <location>
        <begin position="557"/>
        <end position="581"/>
    </location>
</feature>
<keyword evidence="4 5" id="KW-0472">Membrane</keyword>
<dbReference type="SUPFAM" id="SSF53850">
    <property type="entry name" value="Periplasmic binding protein-like II"/>
    <property type="match status" value="1"/>
</dbReference>
<dbReference type="AlphaFoldDB" id="A0A1Y2ACS8"/>
<feature type="transmembrane region" description="Helical" evidence="5">
    <location>
        <begin position="343"/>
        <end position="362"/>
    </location>
</feature>
<evidence type="ECO:0000313" key="7">
    <source>
        <dbReference type="EMBL" id="ORY20274.1"/>
    </source>
</evidence>
<keyword evidence="8" id="KW-1185">Reference proteome</keyword>
<feature type="transmembrane region" description="Helical" evidence="5">
    <location>
        <begin position="382"/>
        <end position="400"/>
    </location>
</feature>
<sequence length="674" mass="77597">MIDSFNKYAKQNNLDITVSLDLYTNENSTSLVTDYESMLDSLIQSDSYDLYFYDNIYSTKFGPHLLNIKEWISQEHLNLYSEGIASQSCVYNDKWVGLPINIDFAVIYSNPLYTNKYNVPAPKTWEELLESGKYIINEEAKIGNTDLIAYNGLFNSLESGTCSLYEFIYSYRNSVNDPYPQLPSQESIDALEMMKKLTQEINTESQFQNDDGYTGSKLMDGKFVFLKFWYLSMVTNYTISPIPGVREGISGSAIGGYNLGISIPSLYDDEEVCATVDCAFFKSIQLVARPTSKSNNYSNYSEKFRNYIYEFLYGDKSAYDVLKKINDISKFYYLSLDRSETPFGLIIIISFIILTLTMVFSLKFIYMNKYKPYFRFIPGDMWILSVFGCILIMCTCFTGLGEVTLLKCQLKLLTFSVGFTLSLIPVFCKLIANFPDENSISKWVDNHKYIFLSVFILCDFLLYSLSFNTPYTIEPKLVDDGQNYQKCKTTKSGKLMVYLILISKLIIILCILFFTFVEWNMELTRDDIRYLSVALYMDIISFGVLMFINFMDLNNYIVYYGVPDFIYLFFAVTNYIFLYGFRIIRALMGKESEDEIFLKNFRKNTSSNGNVYLMNSSTSNKFGSASCSNNSSSKDLSNQLSSKILNYHYRKNTNNTSDFSTASTTQLTSNSNYY</sequence>